<dbReference type="InterPro" id="IPR002142">
    <property type="entry name" value="Peptidase_S49"/>
</dbReference>
<dbReference type="GO" id="GO:0008233">
    <property type="term" value="F:peptidase activity"/>
    <property type="evidence" value="ECO:0007669"/>
    <property type="project" value="InterPro"/>
</dbReference>
<dbReference type="EMBL" id="JACHVB010000014">
    <property type="protein sequence ID" value="MBC2593776.1"/>
    <property type="molecule type" value="Genomic_DNA"/>
</dbReference>
<evidence type="ECO:0000313" key="3">
    <source>
        <dbReference type="EMBL" id="MBC2593776.1"/>
    </source>
</evidence>
<dbReference type="Gene3D" id="3.90.226.10">
    <property type="entry name" value="2-enoyl-CoA Hydratase, Chain A, domain 1"/>
    <property type="match status" value="1"/>
</dbReference>
<feature type="domain" description="Peptidase S49" evidence="2">
    <location>
        <begin position="127"/>
        <end position="265"/>
    </location>
</feature>
<sequence length="270" mass="28994">MRFAHILHAVYREPWNISASGWLSVHEVLQNRLSGEAQNLDLSAFVNPRPDLEIDAQGIGHVHVTGVLGKNLSQIERACGNTGYEQIEAEIADAVESGARGILLHVNSPGGAASGNVETSRFVADCGVPTVAWVDELAASAAYAIAAGTSRIVAAPSAQVGSIGTILPLVDTSGQWEQRGWKPAYITHTGGDLKDATWPPNFSEAHRAHLQEMVDDYFGQFREHVLAHRSVQQSAMRGQTFLSERAKAANLIDRIGSYAGAYEELLGMVG</sequence>
<dbReference type="Pfam" id="PF01343">
    <property type="entry name" value="Peptidase_S49"/>
    <property type="match status" value="1"/>
</dbReference>
<keyword evidence="4" id="KW-1185">Reference proteome</keyword>
<dbReference type="PANTHER" id="PTHR42987">
    <property type="entry name" value="PEPTIDASE S49"/>
    <property type="match status" value="1"/>
</dbReference>
<reference evidence="3 4" key="1">
    <citation type="submission" date="2020-07" db="EMBL/GenBank/DDBJ databases">
        <authorList>
            <person name="Feng X."/>
        </authorList>
    </citation>
    <scope>NUCLEOTIDE SEQUENCE [LARGE SCALE GENOMIC DNA]</scope>
    <source>
        <strain evidence="3 4">JCM31066</strain>
    </source>
</reference>
<name>A0A842HDM1_9BACT</name>
<dbReference type="GO" id="GO:0006508">
    <property type="term" value="P:proteolysis"/>
    <property type="evidence" value="ECO:0007669"/>
    <property type="project" value="InterPro"/>
</dbReference>
<proteinExistence type="inferred from homology"/>
<dbReference type="SUPFAM" id="SSF52096">
    <property type="entry name" value="ClpP/crotonase"/>
    <property type="match status" value="1"/>
</dbReference>
<accession>A0A842HDM1</accession>
<dbReference type="PANTHER" id="PTHR42987:SF4">
    <property type="entry name" value="PROTEASE SOHB-RELATED"/>
    <property type="match status" value="1"/>
</dbReference>
<comment type="similarity">
    <text evidence="1">Belongs to the peptidase S49 family.</text>
</comment>
<protein>
    <submittedName>
        <fullName evidence="3">S49 family peptidase</fullName>
    </submittedName>
</protein>
<comment type="caution">
    <text evidence="3">The sequence shown here is derived from an EMBL/GenBank/DDBJ whole genome shotgun (WGS) entry which is preliminary data.</text>
</comment>
<dbReference type="Proteomes" id="UP000546464">
    <property type="component" value="Unassembled WGS sequence"/>
</dbReference>
<dbReference type="AlphaFoldDB" id="A0A842HDM1"/>
<evidence type="ECO:0000313" key="4">
    <source>
        <dbReference type="Proteomes" id="UP000546464"/>
    </source>
</evidence>
<organism evidence="3 4">
    <name type="scientific">Ruficoccus amylovorans</name>
    <dbReference type="NCBI Taxonomy" id="1804625"/>
    <lineage>
        <taxon>Bacteria</taxon>
        <taxon>Pseudomonadati</taxon>
        <taxon>Verrucomicrobiota</taxon>
        <taxon>Opitutia</taxon>
        <taxon>Puniceicoccales</taxon>
        <taxon>Cerasicoccaceae</taxon>
        <taxon>Ruficoccus</taxon>
    </lineage>
</organism>
<dbReference type="InterPro" id="IPR029045">
    <property type="entry name" value="ClpP/crotonase-like_dom_sf"/>
</dbReference>
<evidence type="ECO:0000256" key="1">
    <source>
        <dbReference type="ARBA" id="ARBA00008683"/>
    </source>
</evidence>
<dbReference type="RefSeq" id="WP_185674775.1">
    <property type="nucleotide sequence ID" value="NZ_JACHVB010000014.1"/>
</dbReference>
<gene>
    <name evidence="3" type="ORF">H5P28_05830</name>
</gene>
<evidence type="ECO:0000259" key="2">
    <source>
        <dbReference type="Pfam" id="PF01343"/>
    </source>
</evidence>